<feature type="transmembrane region" description="Helical" evidence="2">
    <location>
        <begin position="28"/>
        <end position="50"/>
    </location>
</feature>
<organism evidence="4 5">
    <name type="scientific">Apiospora phragmitis</name>
    <dbReference type="NCBI Taxonomy" id="2905665"/>
    <lineage>
        <taxon>Eukaryota</taxon>
        <taxon>Fungi</taxon>
        <taxon>Dikarya</taxon>
        <taxon>Ascomycota</taxon>
        <taxon>Pezizomycotina</taxon>
        <taxon>Sordariomycetes</taxon>
        <taxon>Xylariomycetidae</taxon>
        <taxon>Amphisphaeriales</taxon>
        <taxon>Apiosporaceae</taxon>
        <taxon>Apiospora</taxon>
    </lineage>
</organism>
<proteinExistence type="predicted"/>
<evidence type="ECO:0000313" key="5">
    <source>
        <dbReference type="Proteomes" id="UP001480595"/>
    </source>
</evidence>
<feature type="domain" description="Rhodopsin" evidence="3">
    <location>
        <begin position="54"/>
        <end position="255"/>
    </location>
</feature>
<feature type="region of interest" description="Disordered" evidence="1">
    <location>
        <begin position="295"/>
        <end position="320"/>
    </location>
</feature>
<keyword evidence="5" id="KW-1185">Reference proteome</keyword>
<accession>A0ABR1X7L2</accession>
<dbReference type="RefSeq" id="XP_066722870.1">
    <property type="nucleotide sequence ID" value="XM_066852238.1"/>
</dbReference>
<dbReference type="Proteomes" id="UP001480595">
    <property type="component" value="Unassembled WGS sequence"/>
</dbReference>
<dbReference type="PANTHER" id="PTHR39614:SF2">
    <property type="entry name" value="INTEGRAL MEMBRANE PROTEIN"/>
    <property type="match status" value="1"/>
</dbReference>
<feature type="transmembrane region" description="Helical" evidence="2">
    <location>
        <begin position="142"/>
        <end position="166"/>
    </location>
</feature>
<keyword evidence="2" id="KW-0812">Transmembrane</keyword>
<evidence type="ECO:0000256" key="1">
    <source>
        <dbReference type="SAM" id="MobiDB-lite"/>
    </source>
</evidence>
<name>A0ABR1X7L2_9PEZI</name>
<dbReference type="EMBL" id="JAQQWL010000001">
    <property type="protein sequence ID" value="KAK8091324.1"/>
    <property type="molecule type" value="Genomic_DNA"/>
</dbReference>
<evidence type="ECO:0000256" key="2">
    <source>
        <dbReference type="SAM" id="Phobius"/>
    </source>
</evidence>
<evidence type="ECO:0000259" key="3">
    <source>
        <dbReference type="Pfam" id="PF20684"/>
    </source>
</evidence>
<evidence type="ECO:0000313" key="4">
    <source>
        <dbReference type="EMBL" id="KAK8091324.1"/>
    </source>
</evidence>
<keyword evidence="2" id="KW-1133">Transmembrane helix</keyword>
<feature type="transmembrane region" description="Helical" evidence="2">
    <location>
        <begin position="189"/>
        <end position="210"/>
    </location>
</feature>
<keyword evidence="2" id="KW-0472">Membrane</keyword>
<feature type="compositionally biased region" description="Polar residues" evidence="1">
    <location>
        <begin position="304"/>
        <end position="315"/>
    </location>
</feature>
<feature type="transmembrane region" description="Helical" evidence="2">
    <location>
        <begin position="106"/>
        <end position="130"/>
    </location>
</feature>
<dbReference type="Pfam" id="PF20684">
    <property type="entry name" value="Fung_rhodopsin"/>
    <property type="match status" value="1"/>
</dbReference>
<dbReference type="PANTHER" id="PTHR39614">
    <property type="entry name" value="INTEGRAL MEMBRANE PROTEIN"/>
    <property type="match status" value="1"/>
</dbReference>
<reference evidence="4 5" key="1">
    <citation type="submission" date="2023-01" db="EMBL/GenBank/DDBJ databases">
        <title>Analysis of 21 Apiospora genomes using comparative genomics revels a genus with tremendous synthesis potential of carbohydrate active enzymes and secondary metabolites.</title>
        <authorList>
            <person name="Sorensen T."/>
        </authorList>
    </citation>
    <scope>NUCLEOTIDE SEQUENCE [LARGE SCALE GENOMIC DNA]</scope>
    <source>
        <strain evidence="4 5">CBS 135458</strain>
    </source>
</reference>
<feature type="transmembrane region" description="Helical" evidence="2">
    <location>
        <begin position="62"/>
        <end position="86"/>
    </location>
</feature>
<gene>
    <name evidence="4" type="ORF">PG994_000829</name>
</gene>
<feature type="transmembrane region" description="Helical" evidence="2">
    <location>
        <begin position="222"/>
        <end position="244"/>
    </location>
</feature>
<dbReference type="InterPro" id="IPR049326">
    <property type="entry name" value="Rhodopsin_dom_fungi"/>
</dbReference>
<feature type="region of interest" description="Disordered" evidence="1">
    <location>
        <begin position="342"/>
        <end position="361"/>
    </location>
</feature>
<comment type="caution">
    <text evidence="4">The sequence shown here is derived from an EMBL/GenBank/DDBJ whole genome shotgun (WGS) entry which is preliminary data.</text>
</comment>
<protein>
    <recommendedName>
        <fullName evidence="3">Rhodopsin domain-containing protein</fullName>
    </recommendedName>
</protein>
<dbReference type="GeneID" id="92085301"/>
<sequence>MSAAALGGEPTTPSSTRFSPITATDHAGYVWIVAILGITYTALTCALRGWIKFRVYGWDDVLIALATVLHLGQAVAVFVGLAHGLAQSHNAIITDPAADIPTAGKALFAAEMLGLVVLGLSKCSVLALMLRVFTPDTGMAAGYRACIVLTILSGLWCVASITAISANCGVADILTPESKERCPGMYDRMLGITIPDIITDVLICLVPVCVTMPLNMTAGVRFNVSLGFSFRLFVVPLSALRLLLLQQAASLVSATIPNLRIFMKSMNTGFNLPALATAETRGYALRTFGGSTMISGRSGGGGMDSTNNKSLASRSSRNRDQFQELSLRPDGIHHEARISHVAHQSDATSEEQDSLNRTGSQDRIITKRVEWAVRHDTG</sequence>